<comment type="caution">
    <text evidence="1">The sequence shown here is derived from an EMBL/GenBank/DDBJ whole genome shotgun (WGS) entry which is preliminary data.</text>
</comment>
<keyword evidence="1" id="KW-0378">Hydrolase</keyword>
<dbReference type="Proteomes" id="UP000886743">
    <property type="component" value="Unassembled WGS sequence"/>
</dbReference>
<reference evidence="1" key="2">
    <citation type="journal article" date="2021" name="PeerJ">
        <title>Extensive microbial diversity within the chicken gut microbiome revealed by metagenomics and culture.</title>
        <authorList>
            <person name="Gilroy R."/>
            <person name="Ravi A."/>
            <person name="Getino M."/>
            <person name="Pursley I."/>
            <person name="Horton D.L."/>
            <person name="Alikhan N.F."/>
            <person name="Baker D."/>
            <person name="Gharbi K."/>
            <person name="Hall N."/>
            <person name="Watson M."/>
            <person name="Adriaenssens E.M."/>
            <person name="Foster-Nyarko E."/>
            <person name="Jarju S."/>
            <person name="Secka A."/>
            <person name="Antonio M."/>
            <person name="Oren A."/>
            <person name="Chaudhuri R.R."/>
            <person name="La Ragione R."/>
            <person name="Hildebrand F."/>
            <person name="Pallen M.J."/>
        </authorList>
    </citation>
    <scope>NUCLEOTIDE SEQUENCE</scope>
    <source>
        <strain evidence="1">4920</strain>
    </source>
</reference>
<dbReference type="GO" id="GO:0016791">
    <property type="term" value="F:phosphatase activity"/>
    <property type="evidence" value="ECO:0007669"/>
    <property type="project" value="TreeGrafter"/>
</dbReference>
<dbReference type="SUPFAM" id="SSF56784">
    <property type="entry name" value="HAD-like"/>
    <property type="match status" value="1"/>
</dbReference>
<reference evidence="1" key="1">
    <citation type="submission" date="2020-10" db="EMBL/GenBank/DDBJ databases">
        <authorList>
            <person name="Gilroy R."/>
        </authorList>
    </citation>
    <scope>NUCLEOTIDE SEQUENCE</scope>
    <source>
        <strain evidence="1">4920</strain>
    </source>
</reference>
<dbReference type="Gene3D" id="3.40.50.1000">
    <property type="entry name" value="HAD superfamily/HAD-like"/>
    <property type="match status" value="1"/>
</dbReference>
<sequence>MDKTLYITDLDGTLLASNQEVSAFTANAINALVRRGTAFSYATARSIHTAAKVTRTITASLPAIVYNGAFIVDHRTGKPLFSNYFSAGDIQAIRAALAAAQLQPIVYAHSGSAETFSYLSGHMSAGAEEFLSTRRGDPRSTPVECADALYAGQVFYFTCIDDAAKLYPVYERLRCDFSCVYQKDTYSDHQWLEILPQNANKATAAQKLKELLGCRKIISFGDGKNDLPMFLISDECYAVANADPALKAAATGILGTNDDDSVAKWLLEHAAF</sequence>
<dbReference type="GO" id="GO:0005829">
    <property type="term" value="C:cytosol"/>
    <property type="evidence" value="ECO:0007669"/>
    <property type="project" value="TreeGrafter"/>
</dbReference>
<dbReference type="Gene3D" id="3.30.1240.10">
    <property type="match status" value="1"/>
</dbReference>
<evidence type="ECO:0000313" key="1">
    <source>
        <dbReference type="EMBL" id="HIV02477.1"/>
    </source>
</evidence>
<dbReference type="InterPro" id="IPR036412">
    <property type="entry name" value="HAD-like_sf"/>
</dbReference>
<gene>
    <name evidence="1" type="ORF">IAC74_02790</name>
</gene>
<dbReference type="PANTHER" id="PTHR10000:SF8">
    <property type="entry name" value="HAD SUPERFAMILY HYDROLASE-LIKE, TYPE 3"/>
    <property type="match status" value="1"/>
</dbReference>
<dbReference type="EMBL" id="DVOF01000082">
    <property type="protein sequence ID" value="HIV02477.1"/>
    <property type="molecule type" value="Genomic_DNA"/>
</dbReference>
<dbReference type="PANTHER" id="PTHR10000">
    <property type="entry name" value="PHOSPHOSERINE PHOSPHATASE"/>
    <property type="match status" value="1"/>
</dbReference>
<evidence type="ECO:0000313" key="2">
    <source>
        <dbReference type="Proteomes" id="UP000886743"/>
    </source>
</evidence>
<dbReference type="AlphaFoldDB" id="A0A9D1NG17"/>
<name>A0A9D1NG17_9FIRM</name>
<dbReference type="Pfam" id="PF08282">
    <property type="entry name" value="Hydrolase_3"/>
    <property type="match status" value="1"/>
</dbReference>
<dbReference type="GO" id="GO:0000287">
    <property type="term" value="F:magnesium ion binding"/>
    <property type="evidence" value="ECO:0007669"/>
    <property type="project" value="TreeGrafter"/>
</dbReference>
<accession>A0A9D1NG17</accession>
<protein>
    <submittedName>
        <fullName evidence="1">HAD hydrolase family protein</fullName>
    </submittedName>
</protein>
<organism evidence="1 2">
    <name type="scientific">Candidatus Aphodoplasma excrementigallinarum</name>
    <dbReference type="NCBI Taxonomy" id="2840673"/>
    <lineage>
        <taxon>Bacteria</taxon>
        <taxon>Bacillati</taxon>
        <taxon>Bacillota</taxon>
        <taxon>Clostridia</taxon>
        <taxon>Eubacteriales</taxon>
        <taxon>Candidatus Aphodoplasma</taxon>
    </lineage>
</organism>
<proteinExistence type="predicted"/>
<dbReference type="InterPro" id="IPR023214">
    <property type="entry name" value="HAD_sf"/>
</dbReference>